<dbReference type="Pfam" id="PF01872">
    <property type="entry name" value="RibD_C"/>
    <property type="match status" value="1"/>
</dbReference>
<organism evidence="2 3">
    <name type="scientific">Nonomuraea marmarensis</name>
    <dbReference type="NCBI Taxonomy" id="3351344"/>
    <lineage>
        <taxon>Bacteria</taxon>
        <taxon>Bacillati</taxon>
        <taxon>Actinomycetota</taxon>
        <taxon>Actinomycetes</taxon>
        <taxon>Streptosporangiales</taxon>
        <taxon>Streptosporangiaceae</taxon>
        <taxon>Nonomuraea</taxon>
    </lineage>
</organism>
<dbReference type="InterPro" id="IPR024072">
    <property type="entry name" value="DHFR-like_dom_sf"/>
</dbReference>
<proteinExistence type="predicted"/>
<dbReference type="PANTHER" id="PTHR38011:SF11">
    <property type="entry name" value="2,5-DIAMINO-6-RIBOSYLAMINO-4(3H)-PYRIMIDINONE 5'-PHOSPHATE REDUCTASE"/>
    <property type="match status" value="1"/>
</dbReference>
<dbReference type="RefSeq" id="WP_393174938.1">
    <property type="nucleotide sequence ID" value="NZ_JBICRM010000040.1"/>
</dbReference>
<feature type="domain" description="Bacterial bifunctional deaminase-reductase C-terminal" evidence="1">
    <location>
        <begin position="4"/>
        <end position="177"/>
    </location>
</feature>
<evidence type="ECO:0000313" key="2">
    <source>
        <dbReference type="EMBL" id="MFG1709799.1"/>
    </source>
</evidence>
<evidence type="ECO:0000259" key="1">
    <source>
        <dbReference type="Pfam" id="PF01872"/>
    </source>
</evidence>
<gene>
    <name evidence="2" type="ORF">ACFLIM_42150</name>
</gene>
<dbReference type="PANTHER" id="PTHR38011">
    <property type="entry name" value="DIHYDROFOLATE REDUCTASE FAMILY PROTEIN (AFU_ORTHOLOGUE AFUA_8G06820)"/>
    <property type="match status" value="1"/>
</dbReference>
<name>A0ABW7ARW8_9ACTN</name>
<comment type="caution">
    <text evidence="2">The sequence shown here is derived from an EMBL/GenBank/DDBJ whole genome shotgun (WGS) entry which is preliminary data.</text>
</comment>
<dbReference type="SUPFAM" id="SSF53597">
    <property type="entry name" value="Dihydrofolate reductase-like"/>
    <property type="match status" value="1"/>
</dbReference>
<reference evidence="2 3" key="1">
    <citation type="submission" date="2024-10" db="EMBL/GenBank/DDBJ databases">
        <authorList>
            <person name="Topkara A.R."/>
            <person name="Saygin H."/>
        </authorList>
    </citation>
    <scope>NUCLEOTIDE SEQUENCE [LARGE SCALE GENOMIC DNA]</scope>
    <source>
        <strain evidence="2 3">M3C6</strain>
    </source>
</reference>
<accession>A0ABW7ARW8</accession>
<sequence length="187" mass="20523">MGQLIYSAIASADGYVEDEGGNFDWAAPDEEVLAFVNDLERPVGTYLYGRRMYQTMLYWETAHTLSGQPSCVREFTGIWQAADKVVFSKTLRSVSSARTRIERDFDPGMVGQLKRATGHDMTVGGADLAGQAIKAGLVDELQLFLMPVVVGGGKHALPNDVRLHLELLDTHRFAGGAVFLRYLPKSA</sequence>
<dbReference type="Gene3D" id="3.40.430.10">
    <property type="entry name" value="Dihydrofolate Reductase, subunit A"/>
    <property type="match status" value="1"/>
</dbReference>
<dbReference type="EMBL" id="JBICRM010000040">
    <property type="protein sequence ID" value="MFG1709799.1"/>
    <property type="molecule type" value="Genomic_DNA"/>
</dbReference>
<keyword evidence="3" id="KW-1185">Reference proteome</keyword>
<dbReference type="InterPro" id="IPR050765">
    <property type="entry name" value="Riboflavin_Biosynth_HTPR"/>
</dbReference>
<dbReference type="Proteomes" id="UP001603978">
    <property type="component" value="Unassembled WGS sequence"/>
</dbReference>
<evidence type="ECO:0000313" key="3">
    <source>
        <dbReference type="Proteomes" id="UP001603978"/>
    </source>
</evidence>
<dbReference type="InterPro" id="IPR002734">
    <property type="entry name" value="RibDG_C"/>
</dbReference>
<protein>
    <submittedName>
        <fullName evidence="2">Dihydrofolate reductase family protein</fullName>
    </submittedName>
</protein>